<dbReference type="Pfam" id="PF05190">
    <property type="entry name" value="MutS_IV"/>
    <property type="match status" value="1"/>
</dbReference>
<keyword evidence="2" id="KW-0547">Nucleotide-binding</keyword>
<dbReference type="SUPFAM" id="SSF48334">
    <property type="entry name" value="DNA repair protein MutS, domain III"/>
    <property type="match status" value="1"/>
</dbReference>
<dbReference type="InterPro" id="IPR007696">
    <property type="entry name" value="DNA_mismatch_repair_MutS_core"/>
</dbReference>
<dbReference type="InterPro" id="IPR000432">
    <property type="entry name" value="DNA_mismatch_repair_MutS_C"/>
</dbReference>
<keyword evidence="5" id="KW-0234">DNA repair</keyword>
<dbReference type="SMART" id="SM00533">
    <property type="entry name" value="MUTSd"/>
    <property type="match status" value="1"/>
</dbReference>
<dbReference type="PANTHER" id="PTHR11361:SF34">
    <property type="entry name" value="DNA MISMATCH REPAIR PROTEIN MSH1, MITOCHONDRIAL"/>
    <property type="match status" value="1"/>
</dbReference>
<evidence type="ECO:0000256" key="2">
    <source>
        <dbReference type="ARBA" id="ARBA00022741"/>
    </source>
</evidence>
<keyword evidence="4" id="KW-0238">DNA-binding</keyword>
<proteinExistence type="inferred from homology"/>
<dbReference type="SMART" id="SM00534">
    <property type="entry name" value="MUTSac"/>
    <property type="match status" value="1"/>
</dbReference>
<dbReference type="Pfam" id="PF00488">
    <property type="entry name" value="MutS_V"/>
    <property type="match status" value="1"/>
</dbReference>
<feature type="domain" description="DNA mismatch repair proteins mutS family" evidence="6">
    <location>
        <begin position="326"/>
        <end position="342"/>
    </location>
</feature>
<evidence type="ECO:0000256" key="3">
    <source>
        <dbReference type="ARBA" id="ARBA00022840"/>
    </source>
</evidence>
<evidence type="ECO:0000313" key="8">
    <source>
        <dbReference type="Proteomes" id="UP001589789"/>
    </source>
</evidence>
<gene>
    <name evidence="7" type="primary">mutS</name>
    <name evidence="7" type="ORF">ACFFIC_20205</name>
</gene>
<dbReference type="PROSITE" id="PS00486">
    <property type="entry name" value="DNA_MISMATCH_REPAIR_2"/>
    <property type="match status" value="1"/>
</dbReference>
<evidence type="ECO:0000256" key="4">
    <source>
        <dbReference type="ARBA" id="ARBA00023125"/>
    </source>
</evidence>
<dbReference type="NCBIfam" id="NF003810">
    <property type="entry name" value="PRK05399.1"/>
    <property type="match status" value="1"/>
</dbReference>
<keyword evidence="3" id="KW-0067">ATP-binding</keyword>
<dbReference type="Proteomes" id="UP001589789">
    <property type="component" value="Unassembled WGS sequence"/>
</dbReference>
<sequence length="438" mass="46160">MERAASAAAHLNMAQDLPVGLVTAARELSAAADGPSAALATSLRRALLIPAPLTVEAGFVAKSYDPKLDLARSNAAAEGARIEALQARYIKETGVKALRIRANTVLGYHVEVPAAAARTLGEAFVLRQGLASSSRFATPELDRLAAAQEVAAERAARAERAVFEALRSAALSARGGLTRIAHAAAALDSVCGLAQAAAEGLWVEPDLSDDTDFDIEGGRHPVAEVLLEADARSFVPNDCHMGETDRMWLLTGPNMAGKSTFLRQVAIIVLMAQVGSFVPARRAQIGVVDKLFSRIGAADDLAAGHSTFMVEMLQTSAILIQATARSLVILDEVGRGTSTHDGLSIAQASMEYLHDTVGCRTLFATHFHELADAAESMRHAVCRAMDASAGRHGDVFTYRVVPGRSGLSYGLKVAELAGMPAAVLERAAQLLSQYTGRT</sequence>
<comment type="similarity">
    <text evidence="1">Belongs to the DNA mismatch repair MutS family.</text>
</comment>
<evidence type="ECO:0000256" key="1">
    <source>
        <dbReference type="ARBA" id="ARBA00006271"/>
    </source>
</evidence>
<dbReference type="InterPro" id="IPR007861">
    <property type="entry name" value="DNA_mismatch_repair_MutS_clamp"/>
</dbReference>
<keyword evidence="5" id="KW-0227">DNA damage</keyword>
<organism evidence="7 8">
    <name type="scientific">Muricoccus vinaceus</name>
    <dbReference type="NCBI Taxonomy" id="424704"/>
    <lineage>
        <taxon>Bacteria</taxon>
        <taxon>Pseudomonadati</taxon>
        <taxon>Pseudomonadota</taxon>
        <taxon>Alphaproteobacteria</taxon>
        <taxon>Acetobacterales</taxon>
        <taxon>Roseomonadaceae</taxon>
        <taxon>Muricoccus</taxon>
    </lineage>
</organism>
<dbReference type="PANTHER" id="PTHR11361">
    <property type="entry name" value="DNA MISMATCH REPAIR PROTEIN MUTS FAMILY MEMBER"/>
    <property type="match status" value="1"/>
</dbReference>
<dbReference type="InterPro" id="IPR045076">
    <property type="entry name" value="MutS"/>
</dbReference>
<evidence type="ECO:0000256" key="5">
    <source>
        <dbReference type="ARBA" id="ARBA00023204"/>
    </source>
</evidence>
<reference evidence="7 8" key="1">
    <citation type="submission" date="2024-09" db="EMBL/GenBank/DDBJ databases">
        <authorList>
            <person name="Sun Q."/>
            <person name="Mori K."/>
        </authorList>
    </citation>
    <scope>NUCLEOTIDE SEQUENCE [LARGE SCALE GENOMIC DNA]</scope>
    <source>
        <strain evidence="7 8">CCM 7468</strain>
    </source>
</reference>
<protein>
    <submittedName>
        <fullName evidence="7">DNA mismatch repair protein MutS</fullName>
    </submittedName>
</protein>
<comment type="caution">
    <text evidence="7">The sequence shown here is derived from an EMBL/GenBank/DDBJ whole genome shotgun (WGS) entry which is preliminary data.</text>
</comment>
<dbReference type="EMBL" id="JBHLVZ010000070">
    <property type="protein sequence ID" value="MFC0387847.1"/>
    <property type="molecule type" value="Genomic_DNA"/>
</dbReference>
<dbReference type="SUPFAM" id="SSF52540">
    <property type="entry name" value="P-loop containing nucleoside triphosphate hydrolases"/>
    <property type="match status" value="1"/>
</dbReference>
<dbReference type="RefSeq" id="WP_377053692.1">
    <property type="nucleotide sequence ID" value="NZ_JBHLVZ010000070.1"/>
</dbReference>
<evidence type="ECO:0000313" key="7">
    <source>
        <dbReference type="EMBL" id="MFC0387847.1"/>
    </source>
</evidence>
<dbReference type="InterPro" id="IPR036187">
    <property type="entry name" value="DNA_mismatch_repair_MutS_sf"/>
</dbReference>
<dbReference type="InterPro" id="IPR027417">
    <property type="entry name" value="P-loop_NTPase"/>
</dbReference>
<name>A0ABV6IX06_9PROT</name>
<dbReference type="Gene3D" id="3.40.50.300">
    <property type="entry name" value="P-loop containing nucleotide triphosphate hydrolases"/>
    <property type="match status" value="1"/>
</dbReference>
<dbReference type="Gene3D" id="1.10.1420.10">
    <property type="match status" value="1"/>
</dbReference>
<evidence type="ECO:0000259" key="6">
    <source>
        <dbReference type="PROSITE" id="PS00486"/>
    </source>
</evidence>
<accession>A0ABV6IX06</accession>
<keyword evidence="8" id="KW-1185">Reference proteome</keyword>